<comment type="subcellular location">
    <subcellularLocation>
        <location evidence="1">Secreted</location>
    </subcellularLocation>
</comment>
<evidence type="ECO:0000313" key="12">
    <source>
        <dbReference type="Proteomes" id="UP001431783"/>
    </source>
</evidence>
<evidence type="ECO:0000256" key="2">
    <source>
        <dbReference type="ARBA" id="ARBA00022525"/>
    </source>
</evidence>
<proteinExistence type="evidence at transcript level"/>
<keyword evidence="9" id="KW-0472">Membrane</keyword>
<reference evidence="10 12" key="2">
    <citation type="submission" date="2023-03" db="EMBL/GenBank/DDBJ databases">
        <title>Genome insight into feeding habits of ladybird beetles.</title>
        <authorList>
            <person name="Li H.-S."/>
            <person name="Huang Y.-H."/>
            <person name="Pang H."/>
        </authorList>
    </citation>
    <scope>NUCLEOTIDE SEQUENCE [LARGE SCALE GENOMIC DNA]</scope>
    <source>
        <strain evidence="10">SYSU_2023b</strain>
        <tissue evidence="10">Whole body</tissue>
    </source>
</reference>
<name>A0A7M1I6E1_9CUCU</name>
<keyword evidence="5" id="KW-0732">Signal</keyword>
<feature type="binding site" description="axial binding residue" evidence="8">
    <location>
        <position position="531"/>
    </location>
    <ligand>
        <name>heme b</name>
        <dbReference type="ChEBI" id="CHEBI:60344"/>
    </ligand>
    <ligandPart>
        <name>Fe</name>
        <dbReference type="ChEBI" id="CHEBI:18248"/>
    </ligandPart>
</feature>
<evidence type="ECO:0000256" key="9">
    <source>
        <dbReference type="SAM" id="Phobius"/>
    </source>
</evidence>
<dbReference type="GO" id="GO:0006979">
    <property type="term" value="P:response to oxidative stress"/>
    <property type="evidence" value="ECO:0007669"/>
    <property type="project" value="InterPro"/>
</dbReference>
<dbReference type="GO" id="GO:0004601">
    <property type="term" value="F:peroxidase activity"/>
    <property type="evidence" value="ECO:0007669"/>
    <property type="project" value="UniProtKB-KW"/>
</dbReference>
<keyword evidence="4 8" id="KW-0349">Heme</keyword>
<evidence type="ECO:0000256" key="4">
    <source>
        <dbReference type="ARBA" id="ARBA00022617"/>
    </source>
</evidence>
<dbReference type="InterPro" id="IPR010255">
    <property type="entry name" value="Haem_peroxidase_sf"/>
</dbReference>
<evidence type="ECO:0000313" key="10">
    <source>
        <dbReference type="EMBL" id="KAK9890311.1"/>
    </source>
</evidence>
<dbReference type="EMBL" id="JARQZJ010000125">
    <property type="protein sequence ID" value="KAK9890311.1"/>
    <property type="molecule type" value="Genomic_DNA"/>
</dbReference>
<evidence type="ECO:0000256" key="5">
    <source>
        <dbReference type="ARBA" id="ARBA00022729"/>
    </source>
</evidence>
<evidence type="ECO:0000256" key="8">
    <source>
        <dbReference type="PIRSR" id="PIRSR619791-2"/>
    </source>
</evidence>
<dbReference type="InterPro" id="IPR019791">
    <property type="entry name" value="Haem_peroxidase_animal"/>
</dbReference>
<keyword evidence="8" id="KW-0479">Metal-binding</keyword>
<gene>
    <name evidence="11" type="primary">cd</name>
    <name evidence="10" type="ORF">WA026_010414</name>
</gene>
<feature type="transmembrane region" description="Helical" evidence="9">
    <location>
        <begin position="36"/>
        <end position="60"/>
    </location>
</feature>
<accession>A0A7M1I6E1</accession>
<evidence type="ECO:0000313" key="11">
    <source>
        <dbReference type="EMBL" id="QOQ34526.1"/>
    </source>
</evidence>
<keyword evidence="12" id="KW-1185">Reference proteome</keyword>
<keyword evidence="3" id="KW-0575">Peroxidase</keyword>
<dbReference type="Proteomes" id="UP001431783">
    <property type="component" value="Unassembled WGS sequence"/>
</dbReference>
<evidence type="ECO:0000256" key="1">
    <source>
        <dbReference type="ARBA" id="ARBA00004613"/>
    </source>
</evidence>
<keyword evidence="6" id="KW-0560">Oxidoreductase</keyword>
<sequence length="802" mass="91412">MAESDERTRLLTNENRPQYSFNSSIARERKKRVKQFQCLLCGIFLCCIIVALIVSIVFSINVTFDDGTASNNSTNETAPVEIFNILMSQTWPLKDEEIKNITSNDSSQWKAALLFGSKELDKKDNIELNTPTLPVDTPSYRHQKVTPTSIKALQLSRIGYLEEYGAKYMHRNGSKGAIMKICPNVTSNYLDEFCQKSTITCNELQRYRSFDGTCNNLKNPDKFGTSFRPFRRAIAADYGDGISSPRVSKSGQPLPTARTVSLIVHRPFYRDDVKFSVMLAVWGQFVDHDITATALSKGSNGSSISCCGDQSTIHPECFPVIIDKDDPLMKDNVTCMEFVRSAPTPTCCLGSRQQMNQVTAFIDGSVIYGVEHSLVSSLRTMQGGTLKMYVTKDNRTLLPVSQNVNDGCNREDARKKGEYCFEAGDSRSNENLHLTSMHTIWARHHNNIANNLSRINPHWNDEQIFQETRKIIGAQMQHITYKEFLPILLGPEIMKSFNLYPQKTGNFQSYNDSVDATIANNFATAAFRFAHTIIPGLMKFLANDSKSPEFIEMHKMLFNPFKLYEPGEMDRALRGAVNTNIEANDPFFTNELKQHLFERDEEKNNTKTKRYGLDLVSLNIQRGRDHGLPGYVEWRSHCGFKKPETFSDFSYDMDEYSLSNIKSLYRDVEDVDLYTGALSEKPLNGSILGPTLTCLILDQFIRLKYGDRYWYENPNEEIGFNPRQLDEIRKTTLAKIICDNSDNVTHIQPRVMERISQNNDNIPCEKIPRMNLTYWKDNLRKIPMGDNQMDVKTSQSNDIHIS</sequence>
<dbReference type="InterPro" id="IPR037120">
    <property type="entry name" value="Haem_peroxidase_sf_animal"/>
</dbReference>
<keyword evidence="9" id="KW-0812">Transmembrane</keyword>
<dbReference type="PRINTS" id="PR00457">
    <property type="entry name" value="ANPEROXIDASE"/>
</dbReference>
<dbReference type="GO" id="GO:0020037">
    <property type="term" value="F:heme binding"/>
    <property type="evidence" value="ECO:0007669"/>
    <property type="project" value="InterPro"/>
</dbReference>
<dbReference type="GO" id="GO:0005576">
    <property type="term" value="C:extracellular region"/>
    <property type="evidence" value="ECO:0007669"/>
    <property type="project" value="UniProtKB-SubCell"/>
</dbReference>
<reference evidence="11" key="1">
    <citation type="submission" date="2020-01" db="EMBL/GenBank/DDBJ databases">
        <authorList>
            <person name="Ze L."/>
        </authorList>
    </citation>
    <scope>NUCLEOTIDE SEQUENCE</scope>
</reference>
<dbReference type="AlphaFoldDB" id="A0A7M1I6E1"/>
<dbReference type="Gene3D" id="1.10.640.10">
    <property type="entry name" value="Haem peroxidase domain superfamily, animal type"/>
    <property type="match status" value="1"/>
</dbReference>
<dbReference type="FunFam" id="1.10.640.10:FF:000003">
    <property type="entry name" value="chorion peroxidase"/>
    <property type="match status" value="1"/>
</dbReference>
<dbReference type="SUPFAM" id="SSF48113">
    <property type="entry name" value="Heme-dependent peroxidases"/>
    <property type="match status" value="1"/>
</dbReference>
<organism evidence="11">
    <name type="scientific">Henosepilachna vigintioctopunctata</name>
    <dbReference type="NCBI Taxonomy" id="420089"/>
    <lineage>
        <taxon>Eukaryota</taxon>
        <taxon>Metazoa</taxon>
        <taxon>Ecdysozoa</taxon>
        <taxon>Arthropoda</taxon>
        <taxon>Hexapoda</taxon>
        <taxon>Insecta</taxon>
        <taxon>Pterygota</taxon>
        <taxon>Neoptera</taxon>
        <taxon>Endopterygota</taxon>
        <taxon>Coleoptera</taxon>
        <taxon>Polyphaga</taxon>
        <taxon>Cucujiformia</taxon>
        <taxon>Coccinelloidea</taxon>
        <taxon>Coccinellidae</taxon>
        <taxon>Epilachninae</taxon>
        <taxon>Epilachnini</taxon>
        <taxon>Henosepilachna</taxon>
    </lineage>
</organism>
<dbReference type="EMBL" id="MN905519">
    <property type="protein sequence ID" value="QOQ34526.1"/>
    <property type="molecule type" value="mRNA"/>
</dbReference>
<dbReference type="PANTHER" id="PTHR11475:SF141">
    <property type="entry name" value="CARDINAL"/>
    <property type="match status" value="1"/>
</dbReference>
<evidence type="ECO:0000256" key="7">
    <source>
        <dbReference type="ARBA" id="ARBA00023004"/>
    </source>
</evidence>
<keyword evidence="7 8" id="KW-0408">Iron</keyword>
<evidence type="ECO:0000256" key="6">
    <source>
        <dbReference type="ARBA" id="ARBA00023002"/>
    </source>
</evidence>
<dbReference type="PROSITE" id="PS50292">
    <property type="entry name" value="PEROXIDASE_3"/>
    <property type="match status" value="1"/>
</dbReference>
<keyword evidence="2" id="KW-0964">Secreted</keyword>
<protein>
    <submittedName>
        <fullName evidence="11">Cardinal</fullName>
    </submittedName>
</protein>
<dbReference type="GO" id="GO:0022412">
    <property type="term" value="P:cellular process involved in reproduction in multicellular organism"/>
    <property type="evidence" value="ECO:0007669"/>
    <property type="project" value="UniProtKB-ARBA"/>
</dbReference>
<dbReference type="GO" id="GO:0046872">
    <property type="term" value="F:metal ion binding"/>
    <property type="evidence" value="ECO:0007669"/>
    <property type="project" value="UniProtKB-KW"/>
</dbReference>
<dbReference type="Pfam" id="PF03098">
    <property type="entry name" value="An_peroxidase"/>
    <property type="match status" value="1"/>
</dbReference>
<evidence type="ECO:0000256" key="3">
    <source>
        <dbReference type="ARBA" id="ARBA00022559"/>
    </source>
</evidence>
<dbReference type="CDD" id="cd09823">
    <property type="entry name" value="peroxinectin_like"/>
    <property type="match status" value="1"/>
</dbReference>
<dbReference type="PANTHER" id="PTHR11475">
    <property type="entry name" value="OXIDASE/PEROXIDASE"/>
    <property type="match status" value="1"/>
</dbReference>
<keyword evidence="9" id="KW-1133">Transmembrane helix</keyword>